<evidence type="ECO:0000313" key="1">
    <source>
        <dbReference type="EnsemblPlants" id="AVESA.00010b.r2.4AG0611920.1.CDS"/>
    </source>
</evidence>
<proteinExistence type="predicted"/>
<dbReference type="Proteomes" id="UP001732700">
    <property type="component" value="Chromosome 4A"/>
</dbReference>
<keyword evidence="2" id="KW-1185">Reference proteome</keyword>
<accession>A0ACD5WEI9</accession>
<sequence>MAAIRARCLFLAVAALLVASAKAQSGCTTVLIGLYPCLSYISGTDTTPSKSCCSQLGSVVQSQPQCLCSALGGGSVGGMTINKTRALELPKACDVQTPPASKCDGAGSVSAPGAAATPNTPEVRTPTAAGSGSKATPSGNLQGNGGSSLQGPTGLVLALAAAAFYAVTAV</sequence>
<protein>
    <submittedName>
        <fullName evidence="1">Uncharacterized protein</fullName>
    </submittedName>
</protein>
<evidence type="ECO:0000313" key="2">
    <source>
        <dbReference type="Proteomes" id="UP001732700"/>
    </source>
</evidence>
<reference evidence="1" key="2">
    <citation type="submission" date="2025-09" db="UniProtKB">
        <authorList>
            <consortium name="EnsemblPlants"/>
        </authorList>
    </citation>
    <scope>IDENTIFICATION</scope>
</reference>
<dbReference type="EnsemblPlants" id="AVESA.00010b.r2.4AG0611920.1">
    <property type="protein sequence ID" value="AVESA.00010b.r2.4AG0611920.1.CDS"/>
    <property type="gene ID" value="AVESA.00010b.r2.4AG0611920"/>
</dbReference>
<reference evidence="1" key="1">
    <citation type="submission" date="2021-05" db="EMBL/GenBank/DDBJ databases">
        <authorList>
            <person name="Scholz U."/>
            <person name="Mascher M."/>
            <person name="Fiebig A."/>
        </authorList>
    </citation>
    <scope>NUCLEOTIDE SEQUENCE [LARGE SCALE GENOMIC DNA]</scope>
</reference>
<name>A0ACD5WEI9_AVESA</name>
<organism evidence="1 2">
    <name type="scientific">Avena sativa</name>
    <name type="common">Oat</name>
    <dbReference type="NCBI Taxonomy" id="4498"/>
    <lineage>
        <taxon>Eukaryota</taxon>
        <taxon>Viridiplantae</taxon>
        <taxon>Streptophyta</taxon>
        <taxon>Embryophyta</taxon>
        <taxon>Tracheophyta</taxon>
        <taxon>Spermatophyta</taxon>
        <taxon>Magnoliopsida</taxon>
        <taxon>Liliopsida</taxon>
        <taxon>Poales</taxon>
        <taxon>Poaceae</taxon>
        <taxon>BOP clade</taxon>
        <taxon>Pooideae</taxon>
        <taxon>Poodae</taxon>
        <taxon>Poeae</taxon>
        <taxon>Poeae Chloroplast Group 1 (Aveneae type)</taxon>
        <taxon>Aveninae</taxon>
        <taxon>Avena</taxon>
    </lineage>
</organism>